<dbReference type="OrthoDB" id="7064118at2"/>
<dbReference type="EMBL" id="PTJE01000002">
    <property type="protein sequence ID" value="PPK95845.1"/>
    <property type="molecule type" value="Genomic_DNA"/>
</dbReference>
<dbReference type="RefSeq" id="WP_104515130.1">
    <property type="nucleotide sequence ID" value="NZ_MQVW01000002.1"/>
</dbReference>
<reference evidence="2 3" key="1">
    <citation type="submission" date="2018-02" db="EMBL/GenBank/DDBJ databases">
        <title>Genomic Encyclopedia of Archaeal and Bacterial Type Strains, Phase II (KMG-II): from individual species to whole genera.</title>
        <authorList>
            <person name="Goeker M."/>
        </authorList>
    </citation>
    <scope>NUCLEOTIDE SEQUENCE [LARGE SCALE GENOMIC DNA]</scope>
    <source>
        <strain evidence="2 3">DSM 16809</strain>
    </source>
</reference>
<dbReference type="Pfam" id="PF01047">
    <property type="entry name" value="MarR"/>
    <property type="match status" value="1"/>
</dbReference>
<gene>
    <name evidence="2" type="ORF">LY01_01438</name>
</gene>
<dbReference type="AlphaFoldDB" id="A0A2S6INV0"/>
<sequence>MQVVLAGDIIGSQKNQPDDYLKIIEPILKVHSKNGMYQIYRGDSFQVWMDSPEQGLLTCLKLKTALRKTGMLDVRIAIGVGDVQVIDNDIAKSSGNALTQSGELLDSLKNKEQNIMVRSGNPLDYYMNTALKIALIYMDDWTENAAAILYEVYKNPTITQQEMGDKLGIKQATASRRLDRAHYKETDALLHLFKQYYKDVSHGSIN</sequence>
<dbReference type="SUPFAM" id="SSF46785">
    <property type="entry name" value="Winged helix' DNA-binding domain"/>
    <property type="match status" value="1"/>
</dbReference>
<evidence type="ECO:0000313" key="3">
    <source>
        <dbReference type="Proteomes" id="UP000239002"/>
    </source>
</evidence>
<dbReference type="GO" id="GO:0003677">
    <property type="term" value="F:DNA binding"/>
    <property type="evidence" value="ECO:0007669"/>
    <property type="project" value="UniProtKB-KW"/>
</dbReference>
<dbReference type="Proteomes" id="UP000239002">
    <property type="component" value="Unassembled WGS sequence"/>
</dbReference>
<accession>A0A2S6INV0</accession>
<dbReference type="InterPro" id="IPR000835">
    <property type="entry name" value="HTH_MarR-typ"/>
</dbReference>
<feature type="domain" description="HTH marR-type" evidence="1">
    <location>
        <begin position="141"/>
        <end position="180"/>
    </location>
</feature>
<evidence type="ECO:0000259" key="1">
    <source>
        <dbReference type="Pfam" id="PF01047"/>
    </source>
</evidence>
<evidence type="ECO:0000313" key="2">
    <source>
        <dbReference type="EMBL" id="PPK95845.1"/>
    </source>
</evidence>
<dbReference type="Gene3D" id="1.10.10.10">
    <property type="entry name" value="Winged helix-like DNA-binding domain superfamily/Winged helix DNA-binding domain"/>
    <property type="match status" value="1"/>
</dbReference>
<keyword evidence="2" id="KW-0238">DNA-binding</keyword>
<proteinExistence type="predicted"/>
<dbReference type="InterPro" id="IPR036390">
    <property type="entry name" value="WH_DNA-bd_sf"/>
</dbReference>
<protein>
    <submittedName>
        <fullName evidence="2">Winged helix-turn-helix DNA-binding protein</fullName>
    </submittedName>
</protein>
<keyword evidence="3" id="KW-1185">Reference proteome</keyword>
<comment type="caution">
    <text evidence="2">The sequence shown here is derived from an EMBL/GenBank/DDBJ whole genome shotgun (WGS) entry which is preliminary data.</text>
</comment>
<name>A0A2S6INV0_9FLAO</name>
<dbReference type="InterPro" id="IPR036388">
    <property type="entry name" value="WH-like_DNA-bd_sf"/>
</dbReference>
<organism evidence="2 3">
    <name type="scientific">Nonlabens xylanidelens</name>
    <dbReference type="NCBI Taxonomy" id="191564"/>
    <lineage>
        <taxon>Bacteria</taxon>
        <taxon>Pseudomonadati</taxon>
        <taxon>Bacteroidota</taxon>
        <taxon>Flavobacteriia</taxon>
        <taxon>Flavobacteriales</taxon>
        <taxon>Flavobacteriaceae</taxon>
        <taxon>Nonlabens</taxon>
    </lineage>
</organism>